<keyword evidence="2" id="KW-1185">Reference proteome</keyword>
<dbReference type="VEuPathDB" id="FungiDB:Malapachy_3983"/>
<name>A0A0M8MLQ9_9BASI</name>
<dbReference type="GeneID" id="28730315"/>
<organism evidence="1 2">
    <name type="scientific">Malassezia pachydermatis</name>
    <dbReference type="NCBI Taxonomy" id="77020"/>
    <lineage>
        <taxon>Eukaryota</taxon>
        <taxon>Fungi</taxon>
        <taxon>Dikarya</taxon>
        <taxon>Basidiomycota</taxon>
        <taxon>Ustilaginomycotina</taxon>
        <taxon>Malasseziomycetes</taxon>
        <taxon>Malasseziales</taxon>
        <taxon>Malasseziaceae</taxon>
        <taxon>Malassezia</taxon>
    </lineage>
</organism>
<dbReference type="Pfam" id="PF08641">
    <property type="entry name" value="Mis14"/>
    <property type="match status" value="1"/>
</dbReference>
<protein>
    <submittedName>
        <fullName evidence="1">Uncharacterized protein</fullName>
    </submittedName>
</protein>
<dbReference type="RefSeq" id="XP_017991740.1">
    <property type="nucleotide sequence ID" value="XM_018138439.1"/>
</dbReference>
<comment type="caution">
    <text evidence="1">The sequence shown here is derived from an EMBL/GenBank/DDBJ whole genome shotgun (WGS) entry which is preliminary data.</text>
</comment>
<evidence type="ECO:0000313" key="2">
    <source>
        <dbReference type="Proteomes" id="UP000037751"/>
    </source>
</evidence>
<evidence type="ECO:0000313" key="1">
    <source>
        <dbReference type="EMBL" id="KOS14108.1"/>
    </source>
</evidence>
<dbReference type="OrthoDB" id="3354845at2759"/>
<dbReference type="GO" id="GO:0000070">
    <property type="term" value="P:mitotic sister chromatid segregation"/>
    <property type="evidence" value="ECO:0007669"/>
    <property type="project" value="InterPro"/>
</dbReference>
<reference evidence="1 2" key="1">
    <citation type="submission" date="2015-07" db="EMBL/GenBank/DDBJ databases">
        <title>Draft Genome Sequence of Malassezia furfur CBS1878 and Malassezia pachydermatis CBS1879.</title>
        <authorList>
            <person name="Triana S."/>
            <person name="Ohm R."/>
            <person name="Gonzalez A."/>
            <person name="DeCock H."/>
            <person name="Restrepo S."/>
            <person name="Celis A."/>
        </authorList>
    </citation>
    <scope>NUCLEOTIDE SEQUENCE [LARGE SCALE GENOMIC DNA]</scope>
    <source>
        <strain evidence="1 2">CBS 1879</strain>
    </source>
</reference>
<dbReference type="EMBL" id="LGAV01000004">
    <property type="protein sequence ID" value="KOS14108.1"/>
    <property type="molecule type" value="Genomic_DNA"/>
</dbReference>
<sequence length="215" mass="24410">MPKELPPVDVEHPSDLDFMIQTIQSYALDIGRERLRARGRGAAHLEPMLEQAVGRWVYAARTRLIPNVHINGLTLAEYAKDAAAMEPFDEALSAKVNTLSDQVDETTERVVECRKSIPTAFAQAVHRRAEAMGALVNAKEEQRRRRLRKSKPYSRFSALTRGRPLHIDTDAKDRAAATLQSSYDILHHLHTVLPERRQAALDQERLIRRLHKSVP</sequence>
<dbReference type="AlphaFoldDB" id="A0A0M8MLQ9"/>
<dbReference type="STRING" id="77020.A0A0M8MLQ9"/>
<dbReference type="InterPro" id="IPR013950">
    <property type="entry name" value="Mis14/Nsl1"/>
</dbReference>
<gene>
    <name evidence="1" type="ORF">Malapachy_3983</name>
</gene>
<accession>A0A0M8MLQ9</accession>
<dbReference type="Proteomes" id="UP000037751">
    <property type="component" value="Unassembled WGS sequence"/>
</dbReference>
<proteinExistence type="predicted"/>
<dbReference type="GO" id="GO:0000776">
    <property type="term" value="C:kinetochore"/>
    <property type="evidence" value="ECO:0007669"/>
    <property type="project" value="InterPro"/>
</dbReference>